<evidence type="ECO:0000256" key="3">
    <source>
        <dbReference type="ARBA" id="ARBA00022748"/>
    </source>
</evidence>
<evidence type="ECO:0000256" key="2">
    <source>
        <dbReference type="ARBA" id="ARBA00022692"/>
    </source>
</evidence>
<dbReference type="STRING" id="630515.SAMN04489812_1356"/>
<keyword evidence="5 7" id="KW-0472">Membrane</keyword>
<dbReference type="RefSeq" id="WP_331715069.1">
    <property type="nucleotide sequence ID" value="NZ_LT629772.1"/>
</dbReference>
<protein>
    <submittedName>
        <fullName evidence="9">Cytochrome c-type biogenesis protein CcsB</fullName>
    </submittedName>
</protein>
<feature type="transmembrane region" description="Helical" evidence="7">
    <location>
        <begin position="6"/>
        <end position="24"/>
    </location>
</feature>
<reference evidence="9 10" key="1">
    <citation type="submission" date="2016-10" db="EMBL/GenBank/DDBJ databases">
        <authorList>
            <person name="de Groot N.N."/>
        </authorList>
    </citation>
    <scope>NUCLEOTIDE SEQUENCE [LARGE SCALE GENOMIC DNA]</scope>
    <source>
        <strain evidence="9 10">DSM 21800</strain>
    </source>
</reference>
<dbReference type="InterPro" id="IPR002541">
    <property type="entry name" value="Cyt_c_assembly"/>
</dbReference>
<dbReference type="InterPro" id="IPR017562">
    <property type="entry name" value="Cyt_c_biogenesis_CcsA"/>
</dbReference>
<organism evidence="9 10">
    <name type="scientific">Microlunatus soli</name>
    <dbReference type="NCBI Taxonomy" id="630515"/>
    <lineage>
        <taxon>Bacteria</taxon>
        <taxon>Bacillati</taxon>
        <taxon>Actinomycetota</taxon>
        <taxon>Actinomycetes</taxon>
        <taxon>Propionibacteriales</taxon>
        <taxon>Propionibacteriaceae</taxon>
        <taxon>Microlunatus</taxon>
    </lineage>
</organism>
<dbReference type="AlphaFoldDB" id="A0A1H1QQZ2"/>
<evidence type="ECO:0000259" key="8">
    <source>
        <dbReference type="Pfam" id="PF01578"/>
    </source>
</evidence>
<proteinExistence type="predicted"/>
<feature type="transmembrane region" description="Helical" evidence="7">
    <location>
        <begin position="248"/>
        <end position="271"/>
    </location>
</feature>
<dbReference type="PANTHER" id="PTHR30071:SF1">
    <property type="entry name" value="CYTOCHROME B_B6 PROTEIN-RELATED"/>
    <property type="match status" value="1"/>
</dbReference>
<feature type="transmembrane region" description="Helical" evidence="7">
    <location>
        <begin position="137"/>
        <end position="153"/>
    </location>
</feature>
<evidence type="ECO:0000256" key="5">
    <source>
        <dbReference type="ARBA" id="ARBA00023136"/>
    </source>
</evidence>
<feature type="transmembrane region" description="Helical" evidence="7">
    <location>
        <begin position="286"/>
        <end position="301"/>
    </location>
</feature>
<gene>
    <name evidence="9" type="ORF">SAMN04489812_1356</name>
</gene>
<keyword evidence="10" id="KW-1185">Reference proteome</keyword>
<dbReference type="GO" id="GO:0005886">
    <property type="term" value="C:plasma membrane"/>
    <property type="evidence" value="ECO:0007669"/>
    <property type="project" value="TreeGrafter"/>
</dbReference>
<keyword evidence="4 7" id="KW-1133">Transmembrane helix</keyword>
<feature type="transmembrane region" description="Helical" evidence="7">
    <location>
        <begin position="160"/>
        <end position="181"/>
    </location>
</feature>
<evidence type="ECO:0000313" key="9">
    <source>
        <dbReference type="EMBL" id="SDS25834.1"/>
    </source>
</evidence>
<dbReference type="EMBL" id="LT629772">
    <property type="protein sequence ID" value="SDS25834.1"/>
    <property type="molecule type" value="Genomic_DNA"/>
</dbReference>
<keyword evidence="2 7" id="KW-0812">Transmembrane</keyword>
<feature type="domain" description="Cytochrome c assembly protein" evidence="8">
    <location>
        <begin position="132"/>
        <end position="338"/>
    </location>
</feature>
<feature type="transmembrane region" description="Helical" evidence="7">
    <location>
        <begin position="313"/>
        <end position="334"/>
    </location>
</feature>
<keyword evidence="3" id="KW-0201">Cytochrome c-type biogenesis</keyword>
<dbReference type="Proteomes" id="UP000199103">
    <property type="component" value="Chromosome I"/>
</dbReference>
<dbReference type="NCBIfam" id="TIGR03144">
    <property type="entry name" value="cytochr_II_ccsB"/>
    <property type="match status" value="1"/>
</dbReference>
<dbReference type="PANTHER" id="PTHR30071">
    <property type="entry name" value="HEME EXPORTER PROTEIN C"/>
    <property type="match status" value="1"/>
</dbReference>
<evidence type="ECO:0000256" key="4">
    <source>
        <dbReference type="ARBA" id="ARBA00022989"/>
    </source>
</evidence>
<evidence type="ECO:0000256" key="7">
    <source>
        <dbReference type="SAM" id="Phobius"/>
    </source>
</evidence>
<evidence type="ECO:0000256" key="1">
    <source>
        <dbReference type="ARBA" id="ARBA00004141"/>
    </source>
</evidence>
<evidence type="ECO:0000313" key="10">
    <source>
        <dbReference type="Proteomes" id="UP000199103"/>
    </source>
</evidence>
<dbReference type="Pfam" id="PF01578">
    <property type="entry name" value="Cytochrom_C_asm"/>
    <property type="match status" value="1"/>
</dbReference>
<sequence>MTLAQFAGLAMLTATVLYLMALVLHSADRALRGRSAATSVEPRGIASGRGTAASSSTAAPAVAEDDSTSSTVLQRVVPTGRVARAGHRLPATAWWVGGGPADLGHAITLIGWGCAVAGVAARGIAAGRWPVGNMYEFITLAMVMIVGAHLVLVRREVGWLDVPVTLLAALGNGLAIVVFYVEVAPLVPALHSVWFVIHITAGAIAGAAFNVGGLFAIRYLIRTRTSTEKRETQNGASRRPTTHQLDVYAFRAAAFAFPLWTFALAAGAIWAEYAWGRYWGWDPKEVWTLVTWVIYAGYLHARSTAGWRGRRAAIIAVIGLASFWFNFVGVNLLFSGLHAYSGI</sequence>
<accession>A0A1H1QQZ2</accession>
<comment type="subcellular location">
    <subcellularLocation>
        <location evidence="1">Membrane</location>
        <topology evidence="1">Multi-pass membrane protein</topology>
    </subcellularLocation>
</comment>
<dbReference type="GO" id="GO:0017004">
    <property type="term" value="P:cytochrome complex assembly"/>
    <property type="evidence" value="ECO:0007669"/>
    <property type="project" value="UniProtKB-KW"/>
</dbReference>
<feature type="region of interest" description="Disordered" evidence="6">
    <location>
        <begin position="42"/>
        <end position="66"/>
    </location>
</feature>
<dbReference type="InterPro" id="IPR045062">
    <property type="entry name" value="Cyt_c_biogenesis_CcsA/CcmC"/>
</dbReference>
<dbReference type="GO" id="GO:0020037">
    <property type="term" value="F:heme binding"/>
    <property type="evidence" value="ECO:0007669"/>
    <property type="project" value="InterPro"/>
</dbReference>
<name>A0A1H1QQZ2_9ACTN</name>
<evidence type="ECO:0000256" key="6">
    <source>
        <dbReference type="SAM" id="MobiDB-lite"/>
    </source>
</evidence>
<feature type="compositionally biased region" description="Low complexity" evidence="6">
    <location>
        <begin position="46"/>
        <end position="62"/>
    </location>
</feature>
<feature type="transmembrane region" description="Helical" evidence="7">
    <location>
        <begin position="193"/>
        <end position="221"/>
    </location>
</feature>